<reference evidence="2 3" key="1">
    <citation type="submission" date="2017-03" db="EMBL/GenBank/DDBJ databases">
        <title>Genomes of endolithic fungi from Antarctica.</title>
        <authorList>
            <person name="Coleine C."/>
            <person name="Masonjones S."/>
            <person name="Stajich J.E."/>
        </authorList>
    </citation>
    <scope>NUCLEOTIDE SEQUENCE [LARGE SCALE GENOMIC DNA]</scope>
    <source>
        <strain evidence="2 3">CCFEE 5187</strain>
    </source>
</reference>
<organism evidence="2 3">
    <name type="scientific">Cryomyces minteri</name>
    <dbReference type="NCBI Taxonomy" id="331657"/>
    <lineage>
        <taxon>Eukaryota</taxon>
        <taxon>Fungi</taxon>
        <taxon>Dikarya</taxon>
        <taxon>Ascomycota</taxon>
        <taxon>Pezizomycotina</taxon>
        <taxon>Dothideomycetes</taxon>
        <taxon>Dothideomycetes incertae sedis</taxon>
        <taxon>Cryomyces</taxon>
    </lineage>
</organism>
<dbReference type="OrthoDB" id="4124983at2759"/>
<dbReference type="Gene3D" id="2.60.120.10">
    <property type="entry name" value="Jelly Rolls"/>
    <property type="match status" value="1"/>
</dbReference>
<sequence>MEEMPKNQPMPTNHIPVNYVPAKTGDIFSLGEITIRVMEDGSRTAEASRFKRVKRDQTSPLGSQSCVHIFQLQRYLIRFQVLSHMFFKAVFHNRIGAAEFTLPPHSGGPPPHWHEMHDETFLVTQGRMSFHLPGKPDVVAEEGGYVVVPIRAPHTFSNPNDKEAKFFNTYTPAFYINYFKMLAEMMKGGEMTGEAMRKANVQAMANFATIPVPKK</sequence>
<proteinExistence type="predicted"/>
<dbReference type="PANTHER" id="PTHR36440">
    <property type="entry name" value="PUTATIVE (AFU_ORTHOLOGUE AFUA_8G07350)-RELATED"/>
    <property type="match status" value="1"/>
</dbReference>
<evidence type="ECO:0000313" key="2">
    <source>
        <dbReference type="EMBL" id="TKA54724.1"/>
    </source>
</evidence>
<dbReference type="CDD" id="cd02208">
    <property type="entry name" value="cupin_RmlC-like"/>
    <property type="match status" value="1"/>
</dbReference>
<dbReference type="EMBL" id="NAJN01002288">
    <property type="protein sequence ID" value="TKA54724.1"/>
    <property type="molecule type" value="Genomic_DNA"/>
</dbReference>
<protein>
    <recommendedName>
        <fullName evidence="1">Cupin type-2 domain-containing protein</fullName>
    </recommendedName>
</protein>
<feature type="domain" description="Cupin type-2" evidence="1">
    <location>
        <begin position="99"/>
        <end position="169"/>
    </location>
</feature>
<dbReference type="Pfam" id="PF07883">
    <property type="entry name" value="Cupin_2"/>
    <property type="match status" value="1"/>
</dbReference>
<comment type="caution">
    <text evidence="2">The sequence shown here is derived from an EMBL/GenBank/DDBJ whole genome shotgun (WGS) entry which is preliminary data.</text>
</comment>
<dbReference type="PANTHER" id="PTHR36440:SF1">
    <property type="entry name" value="PUTATIVE (AFU_ORTHOLOGUE AFUA_8G07350)-RELATED"/>
    <property type="match status" value="1"/>
</dbReference>
<dbReference type="AlphaFoldDB" id="A0A4U0VYB1"/>
<evidence type="ECO:0000313" key="3">
    <source>
        <dbReference type="Proteomes" id="UP000308768"/>
    </source>
</evidence>
<name>A0A4U0VYB1_9PEZI</name>
<dbReference type="InterPro" id="IPR013096">
    <property type="entry name" value="Cupin_2"/>
</dbReference>
<accession>A0A4U0VYB1</accession>
<evidence type="ECO:0000259" key="1">
    <source>
        <dbReference type="Pfam" id="PF07883"/>
    </source>
</evidence>
<dbReference type="SUPFAM" id="SSF51182">
    <property type="entry name" value="RmlC-like cupins"/>
    <property type="match status" value="1"/>
</dbReference>
<dbReference type="InterPro" id="IPR011051">
    <property type="entry name" value="RmlC_Cupin_sf"/>
</dbReference>
<dbReference type="Proteomes" id="UP000308768">
    <property type="component" value="Unassembled WGS sequence"/>
</dbReference>
<dbReference type="STRING" id="331657.A0A4U0VYB1"/>
<keyword evidence="3" id="KW-1185">Reference proteome</keyword>
<gene>
    <name evidence="2" type="ORF">B0A49_09721</name>
</gene>
<dbReference type="InterPro" id="IPR053146">
    <property type="entry name" value="QDO-like"/>
</dbReference>
<dbReference type="InterPro" id="IPR014710">
    <property type="entry name" value="RmlC-like_jellyroll"/>
</dbReference>